<protein>
    <submittedName>
        <fullName evidence="3">Cytochrome P450</fullName>
    </submittedName>
</protein>
<gene>
    <name evidence="3" type="ORF">CLV71_102560</name>
</gene>
<accession>A0A4R7W1P1</accession>
<sequence>MGLGNRRRLRRDPLEYVEDLRRHAATDVIRLPGGGHCVGDAALAQVVLRDPEFNADRSGFFGDLLPTRAAQIEVGHAVRNFVRDGMPRYRAALPTAVAQLPATDRWPSAGSRLVYRCLAELLLCTEVPAGTRRLANRTLDGDVMFTAPRMWRRARAEILRGRLVAAVAEEVARRRAQRTGEPRDLLDAVLGACRDQTDRRVAEVHLMMFRAIVAPVGTTLAWSVLLGCGSGADPWPWPAEQVVREALRHRPVPWMLGRTLSRPAVLAGTSFRAGDVVSVSPYLLHHDERHWTEPGAFRPGRWNELGERGSWVPFGAGPFTCAGASVALGLVSEALTALTRDAHLTVTGGDACALTAEGAVPRPFTLHRRPRTDSTPEGGDRHDRDAAPRLQ</sequence>
<feature type="region of interest" description="Disordered" evidence="2">
    <location>
        <begin position="362"/>
        <end position="391"/>
    </location>
</feature>
<dbReference type="CDD" id="cd00302">
    <property type="entry name" value="cytochrome_P450"/>
    <property type="match status" value="1"/>
</dbReference>
<dbReference type="PANTHER" id="PTHR24305:SF166">
    <property type="entry name" value="CYTOCHROME P450 12A4, MITOCHONDRIAL-RELATED"/>
    <property type="match status" value="1"/>
</dbReference>
<dbReference type="InterPro" id="IPR001128">
    <property type="entry name" value="Cyt_P450"/>
</dbReference>
<dbReference type="GO" id="GO:0005506">
    <property type="term" value="F:iron ion binding"/>
    <property type="evidence" value="ECO:0007669"/>
    <property type="project" value="InterPro"/>
</dbReference>
<evidence type="ECO:0000256" key="1">
    <source>
        <dbReference type="ARBA" id="ARBA00010617"/>
    </source>
</evidence>
<dbReference type="Pfam" id="PF00067">
    <property type="entry name" value="p450"/>
    <property type="match status" value="1"/>
</dbReference>
<dbReference type="AlphaFoldDB" id="A0A4R7W1P1"/>
<dbReference type="GO" id="GO:0004497">
    <property type="term" value="F:monooxygenase activity"/>
    <property type="evidence" value="ECO:0007669"/>
    <property type="project" value="InterPro"/>
</dbReference>
<comment type="similarity">
    <text evidence="1">Belongs to the cytochrome P450 family.</text>
</comment>
<dbReference type="InterPro" id="IPR036396">
    <property type="entry name" value="Cyt_P450_sf"/>
</dbReference>
<dbReference type="GO" id="GO:0016705">
    <property type="term" value="F:oxidoreductase activity, acting on paired donors, with incorporation or reduction of molecular oxygen"/>
    <property type="evidence" value="ECO:0007669"/>
    <property type="project" value="InterPro"/>
</dbReference>
<dbReference type="PANTHER" id="PTHR24305">
    <property type="entry name" value="CYTOCHROME P450"/>
    <property type="match status" value="1"/>
</dbReference>
<dbReference type="RefSeq" id="WP_133901728.1">
    <property type="nucleotide sequence ID" value="NZ_SOCP01000002.1"/>
</dbReference>
<dbReference type="GO" id="GO:0020037">
    <property type="term" value="F:heme binding"/>
    <property type="evidence" value="ECO:0007669"/>
    <property type="project" value="InterPro"/>
</dbReference>
<evidence type="ECO:0000256" key="2">
    <source>
        <dbReference type="SAM" id="MobiDB-lite"/>
    </source>
</evidence>
<dbReference type="OrthoDB" id="500678at2"/>
<comment type="caution">
    <text evidence="3">The sequence shown here is derived from an EMBL/GenBank/DDBJ whole genome shotgun (WGS) entry which is preliminary data.</text>
</comment>
<dbReference type="Proteomes" id="UP000294927">
    <property type="component" value="Unassembled WGS sequence"/>
</dbReference>
<feature type="compositionally biased region" description="Basic and acidic residues" evidence="2">
    <location>
        <begin position="371"/>
        <end position="391"/>
    </location>
</feature>
<name>A0A4R7W1P1_9PSEU</name>
<evidence type="ECO:0000313" key="3">
    <source>
        <dbReference type="EMBL" id="TDV56493.1"/>
    </source>
</evidence>
<reference evidence="3 4" key="1">
    <citation type="submission" date="2019-03" db="EMBL/GenBank/DDBJ databases">
        <title>Genomic Encyclopedia of Archaeal and Bacterial Type Strains, Phase II (KMG-II): from individual species to whole genera.</title>
        <authorList>
            <person name="Goeker M."/>
        </authorList>
    </citation>
    <scope>NUCLEOTIDE SEQUENCE [LARGE SCALE GENOMIC DNA]</scope>
    <source>
        <strain evidence="3 4">DSM 45499</strain>
    </source>
</reference>
<proteinExistence type="inferred from homology"/>
<dbReference type="Gene3D" id="1.10.630.10">
    <property type="entry name" value="Cytochrome P450"/>
    <property type="match status" value="2"/>
</dbReference>
<organism evidence="3 4">
    <name type="scientific">Actinophytocola oryzae</name>
    <dbReference type="NCBI Taxonomy" id="502181"/>
    <lineage>
        <taxon>Bacteria</taxon>
        <taxon>Bacillati</taxon>
        <taxon>Actinomycetota</taxon>
        <taxon>Actinomycetes</taxon>
        <taxon>Pseudonocardiales</taxon>
        <taxon>Pseudonocardiaceae</taxon>
    </lineage>
</organism>
<keyword evidence="4" id="KW-1185">Reference proteome</keyword>
<evidence type="ECO:0000313" key="4">
    <source>
        <dbReference type="Proteomes" id="UP000294927"/>
    </source>
</evidence>
<dbReference type="InterPro" id="IPR050121">
    <property type="entry name" value="Cytochrome_P450_monoxygenase"/>
</dbReference>
<dbReference type="EMBL" id="SOCP01000002">
    <property type="protein sequence ID" value="TDV56493.1"/>
    <property type="molecule type" value="Genomic_DNA"/>
</dbReference>
<dbReference type="SUPFAM" id="SSF48264">
    <property type="entry name" value="Cytochrome P450"/>
    <property type="match status" value="1"/>
</dbReference>